<gene>
    <name evidence="6" type="primary">khpB</name>
    <name evidence="6" type="synonym">eloR</name>
    <name evidence="9" type="ORF">AVDCRST_MAG10-2013</name>
</gene>
<dbReference type="Pfam" id="PF01424">
    <property type="entry name" value="R3H"/>
    <property type="match status" value="1"/>
</dbReference>
<dbReference type="Gene3D" id="3.30.30.80">
    <property type="entry name" value="probable RNA-binding protein from clostridium symbiosum atcc 14940"/>
    <property type="match status" value="1"/>
</dbReference>
<dbReference type="Pfam" id="PF14804">
    <property type="entry name" value="Jag_N"/>
    <property type="match status" value="1"/>
</dbReference>
<comment type="subcellular location">
    <subcellularLocation>
        <location evidence="6">Cytoplasm</location>
    </subcellularLocation>
</comment>
<keyword evidence="1 6" id="KW-0963">Cytoplasm</keyword>
<sequence length="298" mass="31607">MEWVEVTAKTVEEAKDEALDQLGVDESEAEFEVLEEPRAGLFGRLRSEARVRARVAPTSVRPKVERGSRKRGRRERPENGAPSATSASSSSPSEPAVPAASGGGGRSANGGVRSGPASSGRRSERRPKPAADKGDAMYDAQEPTGDAGEVGEEFLSGLISAFGVTGSVSRNLLDDGDTIELAVEGDDVGMLIGPRGQTLSAIQELTRTVAQRKVAEGQPRIVVDVAGYRKDRREALERFTRDVAAQVVASGVVRVLEPMPPADRKVVHDTVNSIDGVSTSSEGEEPRRRVVIQPTDAG</sequence>
<evidence type="ECO:0000256" key="1">
    <source>
        <dbReference type="ARBA" id="ARBA00022490"/>
    </source>
</evidence>
<keyword evidence="3 6" id="KW-0133">Cell shape</keyword>
<evidence type="ECO:0000256" key="4">
    <source>
        <dbReference type="ARBA" id="ARBA00023186"/>
    </source>
</evidence>
<comment type="subunit">
    <text evidence="6">Forms a complex with KhpA.</text>
</comment>
<keyword evidence="4 6" id="KW-0143">Chaperone</keyword>
<evidence type="ECO:0000256" key="6">
    <source>
        <dbReference type="HAMAP-Rule" id="MF_00867"/>
    </source>
</evidence>
<name>A0A6J4IEB8_9ACTN</name>
<dbReference type="InterPro" id="IPR001374">
    <property type="entry name" value="R3H_dom"/>
</dbReference>
<keyword evidence="5 6" id="KW-0961">Cell wall biogenesis/degradation</keyword>
<dbReference type="NCBIfam" id="NF041568">
    <property type="entry name" value="Jag_EloR"/>
    <property type="match status" value="1"/>
</dbReference>
<dbReference type="InterPro" id="IPR038008">
    <property type="entry name" value="Jag_KH"/>
</dbReference>
<dbReference type="InterPro" id="IPR034079">
    <property type="entry name" value="R3H_KhpB"/>
</dbReference>
<comment type="similarity">
    <text evidence="6">Belongs to the KhpB RNA-binding protein family.</text>
</comment>
<evidence type="ECO:0000259" key="8">
    <source>
        <dbReference type="PROSITE" id="PS51061"/>
    </source>
</evidence>
<dbReference type="CDD" id="cd02414">
    <property type="entry name" value="KH-II_Jag"/>
    <property type="match status" value="1"/>
</dbReference>
<comment type="function">
    <text evidence="6">A probable RNA chaperone. Forms a complex with KhpA which binds to cellular RNA and controls its expression. Plays a role in peptidoglycan (PG) homeostasis and cell length regulation.</text>
</comment>
<feature type="domain" description="R3H" evidence="8">
    <location>
        <begin position="230"/>
        <end position="296"/>
    </location>
</feature>
<dbReference type="CDD" id="cd02644">
    <property type="entry name" value="R3H_jag"/>
    <property type="match status" value="1"/>
</dbReference>
<dbReference type="Gene3D" id="3.30.1370.50">
    <property type="entry name" value="R3H-like domain"/>
    <property type="match status" value="1"/>
</dbReference>
<feature type="region of interest" description="Disordered" evidence="7">
    <location>
        <begin position="273"/>
        <end position="298"/>
    </location>
</feature>
<dbReference type="HAMAP" id="MF_00867">
    <property type="entry name" value="KhpB"/>
    <property type="match status" value="1"/>
</dbReference>
<dbReference type="GO" id="GO:0003723">
    <property type="term" value="F:RNA binding"/>
    <property type="evidence" value="ECO:0007669"/>
    <property type="project" value="UniProtKB-UniRule"/>
</dbReference>
<feature type="region of interest" description="Disordered" evidence="7">
    <location>
        <begin position="44"/>
        <end position="149"/>
    </location>
</feature>
<keyword evidence="2 6" id="KW-0694">RNA-binding</keyword>
<evidence type="ECO:0000256" key="5">
    <source>
        <dbReference type="ARBA" id="ARBA00023316"/>
    </source>
</evidence>
<dbReference type="InterPro" id="IPR004087">
    <property type="entry name" value="KH_dom"/>
</dbReference>
<evidence type="ECO:0000313" key="9">
    <source>
        <dbReference type="EMBL" id="CAA9248027.1"/>
    </source>
</evidence>
<dbReference type="InterPro" id="IPR032782">
    <property type="entry name" value="KhpB_N"/>
</dbReference>
<dbReference type="GO" id="GO:0005737">
    <property type="term" value="C:cytoplasm"/>
    <property type="evidence" value="ECO:0007669"/>
    <property type="project" value="UniProtKB-SubCell"/>
</dbReference>
<dbReference type="GO" id="GO:0071555">
    <property type="term" value="P:cell wall organization"/>
    <property type="evidence" value="ECO:0007669"/>
    <property type="project" value="UniProtKB-KW"/>
</dbReference>
<dbReference type="InterPro" id="IPR036867">
    <property type="entry name" value="R3H_dom_sf"/>
</dbReference>
<reference evidence="9" key="1">
    <citation type="submission" date="2020-02" db="EMBL/GenBank/DDBJ databases">
        <authorList>
            <person name="Meier V. D."/>
        </authorList>
    </citation>
    <scope>NUCLEOTIDE SEQUENCE</scope>
    <source>
        <strain evidence="9">AVDCRST_MAG10</strain>
    </source>
</reference>
<dbReference type="PANTHER" id="PTHR35800:SF1">
    <property type="entry name" value="RNA-BINDING PROTEIN KHPB"/>
    <property type="match status" value="1"/>
</dbReference>
<accession>A0A6J4IEB8</accession>
<proteinExistence type="inferred from homology"/>
<dbReference type="SMART" id="SM01245">
    <property type="entry name" value="Jag_N"/>
    <property type="match status" value="1"/>
</dbReference>
<dbReference type="AlphaFoldDB" id="A0A6J4IEB8"/>
<evidence type="ECO:0000256" key="2">
    <source>
        <dbReference type="ARBA" id="ARBA00022884"/>
    </source>
</evidence>
<protein>
    <recommendedName>
        <fullName evidence="6">RNA-binding protein KhpB</fullName>
    </recommendedName>
    <alternativeName>
        <fullName evidence="6">RNA-binding protein EloR</fullName>
    </alternativeName>
</protein>
<dbReference type="PROSITE" id="PS50084">
    <property type="entry name" value="KH_TYPE_1"/>
    <property type="match status" value="1"/>
</dbReference>
<feature type="compositionally biased region" description="Low complexity" evidence="7">
    <location>
        <begin position="79"/>
        <end position="100"/>
    </location>
</feature>
<evidence type="ECO:0000256" key="3">
    <source>
        <dbReference type="ARBA" id="ARBA00022960"/>
    </source>
</evidence>
<dbReference type="GO" id="GO:0008360">
    <property type="term" value="P:regulation of cell shape"/>
    <property type="evidence" value="ECO:0007669"/>
    <property type="project" value="UniProtKB-KW"/>
</dbReference>
<dbReference type="Pfam" id="PF13083">
    <property type="entry name" value="KH_KhpA-B"/>
    <property type="match status" value="1"/>
</dbReference>
<comment type="caution">
    <text evidence="6">Lacks conserved residue(s) required for the propagation of feature annotation.</text>
</comment>
<dbReference type="EMBL" id="CADCTB010000129">
    <property type="protein sequence ID" value="CAA9248027.1"/>
    <property type="molecule type" value="Genomic_DNA"/>
</dbReference>
<dbReference type="InterPro" id="IPR039247">
    <property type="entry name" value="KhpB"/>
</dbReference>
<dbReference type="PANTHER" id="PTHR35800">
    <property type="entry name" value="PROTEIN JAG"/>
    <property type="match status" value="1"/>
</dbReference>
<dbReference type="Gene3D" id="3.30.300.20">
    <property type="match status" value="1"/>
</dbReference>
<dbReference type="SUPFAM" id="SSF82708">
    <property type="entry name" value="R3H domain"/>
    <property type="match status" value="1"/>
</dbReference>
<comment type="domain">
    <text evidence="6">Has an N-terminal Jag-N domain and 2 RNA-binding domains (KH and R3H).</text>
</comment>
<evidence type="ECO:0000256" key="7">
    <source>
        <dbReference type="SAM" id="MobiDB-lite"/>
    </source>
</evidence>
<organism evidence="9">
    <name type="scientific">uncultured Acidimicrobiales bacterium</name>
    <dbReference type="NCBI Taxonomy" id="310071"/>
    <lineage>
        <taxon>Bacteria</taxon>
        <taxon>Bacillati</taxon>
        <taxon>Actinomycetota</taxon>
        <taxon>Acidimicrobiia</taxon>
        <taxon>Acidimicrobiales</taxon>
        <taxon>environmental samples</taxon>
    </lineage>
</organism>
<dbReference type="PROSITE" id="PS51061">
    <property type="entry name" value="R3H"/>
    <property type="match status" value="1"/>
</dbReference>
<dbReference type="GO" id="GO:0009252">
    <property type="term" value="P:peptidoglycan biosynthetic process"/>
    <property type="evidence" value="ECO:0007669"/>
    <property type="project" value="UniProtKB-UniRule"/>
</dbReference>
<feature type="compositionally biased region" description="Basic and acidic residues" evidence="7">
    <location>
        <begin position="126"/>
        <end position="136"/>
    </location>
</feature>
<dbReference type="SMART" id="SM00322">
    <property type="entry name" value="KH"/>
    <property type="match status" value="1"/>
</dbReference>
<dbReference type="InterPro" id="IPR038247">
    <property type="entry name" value="Jag_N_dom_sf"/>
</dbReference>
<dbReference type="SMART" id="SM00393">
    <property type="entry name" value="R3H"/>
    <property type="match status" value="1"/>
</dbReference>
<dbReference type="InterPro" id="IPR015946">
    <property type="entry name" value="KH_dom-like_a/b"/>
</dbReference>